<evidence type="ECO:0000313" key="3">
    <source>
        <dbReference type="Proteomes" id="UP001596432"/>
    </source>
</evidence>
<dbReference type="Proteomes" id="UP001596432">
    <property type="component" value="Unassembled WGS sequence"/>
</dbReference>
<protein>
    <submittedName>
        <fullName evidence="2">Uncharacterized protein</fullName>
    </submittedName>
</protein>
<comment type="caution">
    <text evidence="2">The sequence shown here is derived from an EMBL/GenBank/DDBJ whole genome shotgun (WGS) entry which is preliminary data.</text>
</comment>
<proteinExistence type="predicted"/>
<evidence type="ECO:0000256" key="1">
    <source>
        <dbReference type="SAM" id="MobiDB-lite"/>
    </source>
</evidence>
<feature type="compositionally biased region" description="Polar residues" evidence="1">
    <location>
        <begin position="303"/>
        <end position="316"/>
    </location>
</feature>
<evidence type="ECO:0000313" key="2">
    <source>
        <dbReference type="EMBL" id="MFC7138672.1"/>
    </source>
</evidence>
<name>A0ABD5XU86_9EURY</name>
<dbReference type="EMBL" id="JBHTAS010000001">
    <property type="protein sequence ID" value="MFC7138672.1"/>
    <property type="molecule type" value="Genomic_DNA"/>
</dbReference>
<dbReference type="GeneID" id="78818913"/>
<accession>A0ABD5XU86</accession>
<organism evidence="2 3">
    <name type="scientific">Halosimplex aquaticum</name>
    <dbReference type="NCBI Taxonomy" id="3026162"/>
    <lineage>
        <taxon>Archaea</taxon>
        <taxon>Methanobacteriati</taxon>
        <taxon>Methanobacteriota</taxon>
        <taxon>Stenosarchaea group</taxon>
        <taxon>Halobacteria</taxon>
        <taxon>Halobacteriales</taxon>
        <taxon>Haloarculaceae</taxon>
        <taxon>Halosimplex</taxon>
    </lineage>
</organism>
<feature type="region of interest" description="Disordered" evidence="1">
    <location>
        <begin position="297"/>
        <end position="316"/>
    </location>
</feature>
<sequence length="316" mass="31739">MWEFSTDGSGARWRAVESPVDGTYHDAAVTANGPCAVAAGGSVVARAADGTWGVIVENGPSARGETLSAVDATDDGQRIWFAGANGALGCYEVAAGRRLDRSDPQGVTDAFGALAVAGPRGAEKLLLADGSGRVFPAAVSGSRLDWGPTSNPSGDTAVSALDATPAGVGYAVDSNANVYRTTETEGWKRVGVESAQNSLYAVSAGADRVLVGGGNGRVFEGDRGGSAWTPYSLGDVTVRTLAAADGAVLAAGAGGALYSRQGDDWRRERWDGSKSINGVVAGEVPVAVGADGLLLERAPADGSTGSSAEASGQTDT</sequence>
<dbReference type="SUPFAM" id="SSF110296">
    <property type="entry name" value="Oligoxyloglucan reducing end-specific cellobiohydrolase"/>
    <property type="match status" value="1"/>
</dbReference>
<gene>
    <name evidence="2" type="ORF">ACFQMA_02330</name>
</gene>
<keyword evidence="3" id="KW-1185">Reference proteome</keyword>
<dbReference type="RefSeq" id="WP_274324287.1">
    <property type="nucleotide sequence ID" value="NZ_CP118158.1"/>
</dbReference>
<dbReference type="AlphaFoldDB" id="A0ABD5XU86"/>
<reference evidence="2 3" key="1">
    <citation type="journal article" date="2019" name="Int. J. Syst. Evol. Microbiol.">
        <title>The Global Catalogue of Microorganisms (GCM) 10K type strain sequencing project: providing services to taxonomists for standard genome sequencing and annotation.</title>
        <authorList>
            <consortium name="The Broad Institute Genomics Platform"/>
            <consortium name="The Broad Institute Genome Sequencing Center for Infectious Disease"/>
            <person name="Wu L."/>
            <person name="Ma J."/>
        </authorList>
    </citation>
    <scope>NUCLEOTIDE SEQUENCE [LARGE SCALE GENOMIC DNA]</scope>
    <source>
        <strain evidence="2 3">XZYJT29</strain>
    </source>
</reference>